<proteinExistence type="predicted"/>
<reference evidence="1" key="1">
    <citation type="submission" date="2020-01" db="EMBL/GenBank/DDBJ databases">
        <title>Patterns of diversity and host range of bacteriophage communities associated with bean-nodulatin bacteria.</title>
        <authorList>
            <person name="Vann Cauwenberghe J."/>
            <person name="Santamaria R.I."/>
            <person name="Bustos P."/>
            <person name="Juarez S."/>
            <person name="Gonzalez V."/>
        </authorList>
    </citation>
    <scope>NUCLEOTIDE SEQUENCE</scope>
</reference>
<evidence type="ECO:0000313" key="1">
    <source>
        <dbReference type="EMBL" id="QIG68142.1"/>
    </source>
</evidence>
<name>A0A7S5QY85_9CAUD</name>
<evidence type="ECO:0000313" key="2">
    <source>
        <dbReference type="Proteomes" id="UP000605518"/>
    </source>
</evidence>
<keyword evidence="2" id="KW-1185">Reference proteome</keyword>
<sequence>MTEYTARLEDWGVIDGKNQIFGNVFEDSKGRFDDGQYVKTSPSEQNLHLLEEGDVVHTKNSVYLLGKRQPEYDARLESWYVLPMNSGICGKIQDDKKRRFQDGDVVYTTRVVEGNVEAYKVIRTRNSTYLLGKPYDPSNS</sequence>
<accession>A0A7S5QY85</accession>
<organism evidence="1 2">
    <name type="scientific">Rhizobium phage RHph_Y68</name>
    <dbReference type="NCBI Taxonomy" id="2509787"/>
    <lineage>
        <taxon>Viruses</taxon>
        <taxon>Duplodnaviria</taxon>
        <taxon>Heunggongvirae</taxon>
        <taxon>Uroviricota</taxon>
        <taxon>Caudoviricetes</taxon>
        <taxon>Pootjesviridae</taxon>
        <taxon>Staniewskivirinae</taxon>
        <taxon>Trinifflemingvirus</taxon>
        <taxon>Trinifflemingvirus Y68</taxon>
    </lineage>
</organism>
<gene>
    <name evidence="1" type="ORF">EVB55_207</name>
</gene>
<dbReference type="EMBL" id="MN988486">
    <property type="protein sequence ID" value="QIG68142.1"/>
    <property type="molecule type" value="Genomic_DNA"/>
</dbReference>
<protein>
    <submittedName>
        <fullName evidence="1">Uncharacterized protein</fullName>
    </submittedName>
</protein>
<dbReference type="Proteomes" id="UP000605518">
    <property type="component" value="Segment"/>
</dbReference>